<name>A0A366DRI5_9NOCA</name>
<dbReference type="GO" id="GO:0003677">
    <property type="term" value="F:DNA binding"/>
    <property type="evidence" value="ECO:0007669"/>
    <property type="project" value="InterPro"/>
</dbReference>
<dbReference type="OrthoDB" id="9794834at2"/>
<proteinExistence type="inferred from homology"/>
<dbReference type="Pfam" id="PF13560">
    <property type="entry name" value="HTH_31"/>
    <property type="match status" value="1"/>
</dbReference>
<dbReference type="Proteomes" id="UP000252586">
    <property type="component" value="Unassembled WGS sequence"/>
</dbReference>
<evidence type="ECO:0000259" key="2">
    <source>
        <dbReference type="PROSITE" id="PS50943"/>
    </source>
</evidence>
<dbReference type="EMBL" id="QNRE01000003">
    <property type="protein sequence ID" value="RBO92710.1"/>
    <property type="molecule type" value="Genomic_DNA"/>
</dbReference>
<accession>A0A366DRI5</accession>
<dbReference type="InterPro" id="IPR052345">
    <property type="entry name" value="Rad_response_metalloprotease"/>
</dbReference>
<dbReference type="SUPFAM" id="SSF47413">
    <property type="entry name" value="lambda repressor-like DNA-binding domains"/>
    <property type="match status" value="1"/>
</dbReference>
<sequence length="367" mass="39803">MVDESLWAEIGDRVRESRLAAGFSQGELAQRVGLERSKITKIEAGARQISAVELTRLATELGMPLGHFLHARPKVISQRTPLVDDTNSPTAQVSYRVEAVLAAWLRDVRDVLGFGSWKPPSLLRYPGSVETADDARGVANWTRKQLGLDRGPIETMMSVCEKAGQLVLVVDVPGDGASLIEDDLAVAVVSSTRDPGRRRATAAHELGHMVLGDEYSSDLGGGVASARRDREAVIDAFAAELLLPVAAIRQSGPPTGDPRAYLIELAARYRTSWTLAIRQAIVAGLIDPSDEVRWLSSSKPTHAEIRQAVEWTPPPDFDRVRVPPGYADAVLTAWTGNLITVARVIELMHGQVTRDDLGVEDDSADEP</sequence>
<dbReference type="PROSITE" id="PS50943">
    <property type="entry name" value="HTH_CROC1"/>
    <property type="match status" value="1"/>
</dbReference>
<dbReference type="STRING" id="1210090.GCA_001613185_02645"/>
<protein>
    <submittedName>
        <fullName evidence="3">Uncharacterized protein DUF955</fullName>
    </submittedName>
</protein>
<organism evidence="3 4">
    <name type="scientific">Nocardia puris</name>
    <dbReference type="NCBI Taxonomy" id="208602"/>
    <lineage>
        <taxon>Bacteria</taxon>
        <taxon>Bacillati</taxon>
        <taxon>Actinomycetota</taxon>
        <taxon>Actinomycetes</taxon>
        <taxon>Mycobacteriales</taxon>
        <taxon>Nocardiaceae</taxon>
        <taxon>Nocardia</taxon>
    </lineage>
</organism>
<dbReference type="AlphaFoldDB" id="A0A366DRI5"/>
<reference evidence="3 4" key="1">
    <citation type="submission" date="2018-06" db="EMBL/GenBank/DDBJ databases">
        <title>Genomic Encyclopedia of Type Strains, Phase IV (KMG-IV): sequencing the most valuable type-strain genomes for metagenomic binning, comparative biology and taxonomic classification.</title>
        <authorList>
            <person name="Goeker M."/>
        </authorList>
    </citation>
    <scope>NUCLEOTIDE SEQUENCE [LARGE SCALE GENOMIC DNA]</scope>
    <source>
        <strain evidence="3 4">DSM 44599</strain>
    </source>
</reference>
<dbReference type="InterPro" id="IPR010359">
    <property type="entry name" value="IrrE_HExxH"/>
</dbReference>
<gene>
    <name evidence="3" type="ORF">DFR74_103354</name>
</gene>
<evidence type="ECO:0000256" key="1">
    <source>
        <dbReference type="ARBA" id="ARBA00007227"/>
    </source>
</evidence>
<comment type="caution">
    <text evidence="3">The sequence shown here is derived from an EMBL/GenBank/DDBJ whole genome shotgun (WGS) entry which is preliminary data.</text>
</comment>
<dbReference type="PANTHER" id="PTHR43236">
    <property type="entry name" value="ANTITOXIN HIGA1"/>
    <property type="match status" value="1"/>
</dbReference>
<dbReference type="CDD" id="cd00093">
    <property type="entry name" value="HTH_XRE"/>
    <property type="match status" value="1"/>
</dbReference>
<dbReference type="Pfam" id="PF06114">
    <property type="entry name" value="Peptidase_M78"/>
    <property type="match status" value="1"/>
</dbReference>
<comment type="similarity">
    <text evidence="1">Belongs to the short-chain fatty acyl-CoA assimilation regulator (ScfR) family.</text>
</comment>
<dbReference type="SMART" id="SM00530">
    <property type="entry name" value="HTH_XRE"/>
    <property type="match status" value="1"/>
</dbReference>
<evidence type="ECO:0000313" key="4">
    <source>
        <dbReference type="Proteomes" id="UP000252586"/>
    </source>
</evidence>
<dbReference type="RefSeq" id="WP_067508483.1">
    <property type="nucleotide sequence ID" value="NZ_JADLRD010000001.1"/>
</dbReference>
<dbReference type="InterPro" id="IPR001387">
    <property type="entry name" value="Cro/C1-type_HTH"/>
</dbReference>
<dbReference type="PANTHER" id="PTHR43236:SF1">
    <property type="entry name" value="BLL7220 PROTEIN"/>
    <property type="match status" value="1"/>
</dbReference>
<keyword evidence="4" id="KW-1185">Reference proteome</keyword>
<dbReference type="Gene3D" id="1.10.260.40">
    <property type="entry name" value="lambda repressor-like DNA-binding domains"/>
    <property type="match status" value="1"/>
</dbReference>
<evidence type="ECO:0000313" key="3">
    <source>
        <dbReference type="EMBL" id="RBO92710.1"/>
    </source>
</evidence>
<feature type="domain" description="HTH cro/C1-type" evidence="2">
    <location>
        <begin position="14"/>
        <end position="68"/>
    </location>
</feature>
<dbReference type="Gene3D" id="1.10.10.2910">
    <property type="match status" value="1"/>
</dbReference>
<dbReference type="InterPro" id="IPR010982">
    <property type="entry name" value="Lambda_DNA-bd_dom_sf"/>
</dbReference>